<comment type="cofactor">
    <cofactor evidence="1">
        <name>FMN</name>
        <dbReference type="ChEBI" id="CHEBI:58210"/>
    </cofactor>
</comment>
<evidence type="ECO:0000256" key="5">
    <source>
        <dbReference type="ARBA" id="ARBA00023002"/>
    </source>
</evidence>
<protein>
    <submittedName>
        <fullName evidence="7">Putative NADH dehydrogenase/NAD(P)H nitroreductase</fullName>
        <ecNumber evidence="7">1.-.-.-</ecNumber>
    </submittedName>
</protein>
<evidence type="ECO:0000259" key="6">
    <source>
        <dbReference type="Pfam" id="PF00881"/>
    </source>
</evidence>
<dbReference type="AlphaFoldDB" id="A0A0M2NIQ6"/>
<evidence type="ECO:0000256" key="4">
    <source>
        <dbReference type="ARBA" id="ARBA00022643"/>
    </source>
</evidence>
<evidence type="ECO:0000256" key="3">
    <source>
        <dbReference type="ARBA" id="ARBA00022630"/>
    </source>
</evidence>
<dbReference type="SUPFAM" id="SSF55469">
    <property type="entry name" value="FMN-dependent nitroreductase-like"/>
    <property type="match status" value="1"/>
</dbReference>
<keyword evidence="5 7" id="KW-0560">Oxidoreductase</keyword>
<name>A0A0M2NIQ6_9FIRM</name>
<keyword evidence="8" id="KW-1185">Reference proteome</keyword>
<dbReference type="RefSeq" id="WP_046442414.1">
    <property type="nucleotide sequence ID" value="NZ_CAUERS010000103.1"/>
</dbReference>
<feature type="domain" description="Nitroreductase" evidence="6">
    <location>
        <begin position="9"/>
        <end position="56"/>
    </location>
</feature>
<dbReference type="EC" id="1.-.-.-" evidence="7"/>
<evidence type="ECO:0000313" key="8">
    <source>
        <dbReference type="Proteomes" id="UP000034076"/>
    </source>
</evidence>
<comment type="caution">
    <text evidence="7">The sequence shown here is derived from an EMBL/GenBank/DDBJ whole genome shotgun (WGS) entry which is preliminary data.</text>
</comment>
<sequence length="170" mass="18657">MDQLSCVFNRRSVRKYTDQPVSTEHEELLLRAGLCAPSAHNSRPWEFIVVRDKDVLMSLSQLRPYWKLLKNAALAIIVCGDVADYHGSTKEFFIQDCSAATQNILVAAEGLGLGGVWLGCYPTEGAKGVAELLCIPEGVIPVSVISIGHPAEHARPHSGVEPSKIHYDKY</sequence>
<dbReference type="OrthoDB" id="9783470at2"/>
<dbReference type="Gene3D" id="3.40.109.10">
    <property type="entry name" value="NADH Oxidase"/>
    <property type="match status" value="1"/>
</dbReference>
<organism evidence="7 8">
    <name type="scientific">Christensenella hongkongensis</name>
    <dbReference type="NCBI Taxonomy" id="270498"/>
    <lineage>
        <taxon>Bacteria</taxon>
        <taxon>Bacillati</taxon>
        <taxon>Bacillota</taxon>
        <taxon>Clostridia</taxon>
        <taxon>Christensenellales</taxon>
        <taxon>Christensenellaceae</taxon>
        <taxon>Christensenella</taxon>
    </lineage>
</organism>
<evidence type="ECO:0000256" key="2">
    <source>
        <dbReference type="ARBA" id="ARBA00007118"/>
    </source>
</evidence>
<proteinExistence type="inferred from homology"/>
<keyword evidence="3" id="KW-0285">Flavoprotein</keyword>
<reference evidence="7 8" key="1">
    <citation type="submission" date="2015-04" db="EMBL/GenBank/DDBJ databases">
        <title>Draft genome sequence of bacteremic isolate Catabacter hongkongensis type strain HKU16T.</title>
        <authorList>
            <person name="Lau S.K."/>
            <person name="Teng J.L."/>
            <person name="Huang Y."/>
            <person name="Curreem S.O."/>
            <person name="Tsui S.K."/>
            <person name="Woo P.C."/>
        </authorList>
    </citation>
    <scope>NUCLEOTIDE SEQUENCE [LARGE SCALE GENOMIC DNA]</scope>
    <source>
        <strain evidence="7 8">HKU16</strain>
    </source>
</reference>
<dbReference type="Pfam" id="PF00881">
    <property type="entry name" value="Nitroreductase"/>
    <property type="match status" value="2"/>
</dbReference>
<feature type="domain" description="Nitroreductase" evidence="6">
    <location>
        <begin position="65"/>
        <end position="149"/>
    </location>
</feature>
<keyword evidence="4" id="KW-0288">FMN</keyword>
<dbReference type="InterPro" id="IPR029479">
    <property type="entry name" value="Nitroreductase"/>
</dbReference>
<dbReference type="GO" id="GO:0016491">
    <property type="term" value="F:oxidoreductase activity"/>
    <property type="evidence" value="ECO:0007669"/>
    <property type="project" value="UniProtKB-KW"/>
</dbReference>
<accession>A0A0M2NIQ6</accession>
<evidence type="ECO:0000256" key="1">
    <source>
        <dbReference type="ARBA" id="ARBA00001917"/>
    </source>
</evidence>
<gene>
    <name evidence="7" type="ORF">CHK_0466</name>
</gene>
<dbReference type="InterPro" id="IPR000415">
    <property type="entry name" value="Nitroreductase-like"/>
</dbReference>
<dbReference type="PANTHER" id="PTHR43673:SF2">
    <property type="entry name" value="NITROREDUCTASE"/>
    <property type="match status" value="1"/>
</dbReference>
<dbReference type="EMBL" id="LAYJ01000045">
    <property type="protein sequence ID" value="KKI52038.1"/>
    <property type="molecule type" value="Genomic_DNA"/>
</dbReference>
<dbReference type="PANTHER" id="PTHR43673">
    <property type="entry name" value="NAD(P)H NITROREDUCTASE YDGI-RELATED"/>
    <property type="match status" value="1"/>
</dbReference>
<comment type="similarity">
    <text evidence="2">Belongs to the nitroreductase family.</text>
</comment>
<evidence type="ECO:0000313" key="7">
    <source>
        <dbReference type="EMBL" id="KKI52038.1"/>
    </source>
</evidence>
<dbReference type="STRING" id="270498.CHK_0466"/>
<dbReference type="Proteomes" id="UP000034076">
    <property type="component" value="Unassembled WGS sequence"/>
</dbReference>